<keyword evidence="4" id="KW-1185">Reference proteome</keyword>
<accession>A0ABU8LAQ2</accession>
<dbReference type="EMBL" id="JBBDGM010000002">
    <property type="protein sequence ID" value="MEJ1087417.1"/>
    <property type="molecule type" value="Genomic_DNA"/>
</dbReference>
<dbReference type="Proteomes" id="UP001371224">
    <property type="component" value="Unassembled WGS sequence"/>
</dbReference>
<feature type="transmembrane region" description="Helical" evidence="2">
    <location>
        <begin position="509"/>
        <end position="538"/>
    </location>
</feature>
<protein>
    <submittedName>
        <fullName evidence="3">Glycosyl transferase</fullName>
    </submittedName>
</protein>
<dbReference type="GO" id="GO:0016740">
    <property type="term" value="F:transferase activity"/>
    <property type="evidence" value="ECO:0007669"/>
    <property type="project" value="UniProtKB-KW"/>
</dbReference>
<proteinExistence type="predicted"/>
<feature type="transmembrane region" description="Helical" evidence="2">
    <location>
        <begin position="620"/>
        <end position="641"/>
    </location>
</feature>
<dbReference type="SUPFAM" id="SSF53448">
    <property type="entry name" value="Nucleotide-diphospho-sugar transferases"/>
    <property type="match status" value="1"/>
</dbReference>
<organism evidence="3 4">
    <name type="scientific">Microbacterium bandirmense</name>
    <dbReference type="NCBI Taxonomy" id="3122050"/>
    <lineage>
        <taxon>Bacteria</taxon>
        <taxon>Bacillati</taxon>
        <taxon>Actinomycetota</taxon>
        <taxon>Actinomycetes</taxon>
        <taxon>Micrococcales</taxon>
        <taxon>Microbacteriaceae</taxon>
        <taxon>Microbacterium</taxon>
    </lineage>
</organism>
<evidence type="ECO:0000256" key="1">
    <source>
        <dbReference type="SAM" id="MobiDB-lite"/>
    </source>
</evidence>
<evidence type="ECO:0000256" key="2">
    <source>
        <dbReference type="SAM" id="Phobius"/>
    </source>
</evidence>
<feature type="transmembrane region" description="Helical" evidence="2">
    <location>
        <begin position="245"/>
        <end position="264"/>
    </location>
</feature>
<feature type="transmembrane region" description="Helical" evidence="2">
    <location>
        <begin position="427"/>
        <end position="447"/>
    </location>
</feature>
<feature type="region of interest" description="Disordered" evidence="1">
    <location>
        <begin position="937"/>
        <end position="1006"/>
    </location>
</feature>
<feature type="transmembrane region" description="Helical" evidence="2">
    <location>
        <begin position="351"/>
        <end position="373"/>
    </location>
</feature>
<keyword evidence="2" id="KW-1133">Transmembrane helix</keyword>
<keyword evidence="3" id="KW-0808">Transferase</keyword>
<evidence type="ECO:0000313" key="4">
    <source>
        <dbReference type="Proteomes" id="UP001371224"/>
    </source>
</evidence>
<feature type="compositionally biased region" description="Basic and acidic residues" evidence="1">
    <location>
        <begin position="952"/>
        <end position="963"/>
    </location>
</feature>
<reference evidence="3 4" key="1">
    <citation type="submission" date="2024-02" db="EMBL/GenBank/DDBJ databases">
        <authorList>
            <person name="Saticioglu I.B."/>
        </authorList>
    </citation>
    <scope>NUCLEOTIDE SEQUENCE [LARGE SCALE GENOMIC DNA]</scope>
    <source>
        <strain evidence="3 4">Mu-80</strain>
    </source>
</reference>
<feature type="compositionally biased region" description="Basic and acidic residues" evidence="1">
    <location>
        <begin position="970"/>
        <end position="1006"/>
    </location>
</feature>
<keyword evidence="2" id="KW-0472">Membrane</keyword>
<feature type="transmembrane region" description="Helical" evidence="2">
    <location>
        <begin position="712"/>
        <end position="732"/>
    </location>
</feature>
<feature type="transmembrane region" description="Helical" evidence="2">
    <location>
        <begin position="459"/>
        <end position="489"/>
    </location>
</feature>
<feature type="transmembrane region" description="Helical" evidence="2">
    <location>
        <begin position="648"/>
        <end position="672"/>
    </location>
</feature>
<name>A0ABU8LAQ2_9MICO</name>
<gene>
    <name evidence="3" type="ORF">WDU99_03695</name>
</gene>
<sequence length="1006" mass="104852">MPARVHAIAVVRAGERASIQLLQTLDAVRAQSTRPDAVTVVVLGDGSHVRAAAGLGDIVEGVIEARSTTTYAEAVALADPRVPDGASVWLLAQDTEPRSDALQLLTGALERSPSAAIAAPKLVREDDDREIQSLGVSMTRFGRSVELAAGELDQGQHDSVEDALGADVRGMLIRGAAPKVLRPDVGLGGADEGLDLGVRARLGGARVVLVPSARVGVRPDGPAALPRRRVSRAWMTRRAQLHRRLTYAPAAAVPLHWLSLLPLALWRSITHLIGKRPGEVAPEWGAALAAMVGFGPVVRSRAGIRKFRRASWASIAPLRVSHDQLRQRLDDGHGSEHGAVSELRFFGGGAWAVLAALVVSIAVFVPMLAWPAIGGGQLLPLRETLTALWADAAWGQRDLGLDVLGPADPFTAVLAVLGSLWPGSPSYALVLLWLTALPLAVLGGWFAATRVTDRSGLRILGGVLWALAPTFLTALVEGRPAAVILHLLLPWVFHSAAVAHRSWGAAGAASLLIAAALACAPSLGPAFLLLWVLALVLVLISGRLRAAARVFWLLIPAAALFAPLIIWQLRHGDPWALLADPATVRILDQVTADPAGRGVVASGFPSADRAGWEWFAGGEVAVWIPLLLAPVALLALASALSPRWRAGFALLLTSMTGIVTALLSVGVVVSFVQGAGTALWPGSALSLAWLGAVGAALVTLDTVVALAPLRIGAALVAAVGVAVCALPGLLAVNTGNAEVRNASTSTLPALVVAQAATEPDRATLVLTPDSDGALGVRVIWGASETLGAQTTMLSTATTPRGTDVAHEAVDLLSARDFEAAEALAARGISFVLLVQTPDENDRARNMHDDAVIAIDERSGFVKAGETAHGVLWSVGVPIADRTEPGHTSQTIGRIVGVVQLIVVFAALLLAIPTRASRRAARSRPRVVGRAADEPIVLPRRAEARPGVTPVDAHADAQVGEKDANAQAGEKAARADEKVSEADEKDAEADAKDAEARAEDADAEGTR</sequence>
<feature type="transmembrane region" description="Helical" evidence="2">
    <location>
        <begin position="284"/>
        <end position="302"/>
    </location>
</feature>
<comment type="caution">
    <text evidence="3">The sequence shown here is derived from an EMBL/GenBank/DDBJ whole genome shotgun (WGS) entry which is preliminary data.</text>
</comment>
<evidence type="ECO:0000313" key="3">
    <source>
        <dbReference type="EMBL" id="MEJ1087417.1"/>
    </source>
</evidence>
<dbReference type="RefSeq" id="WP_337331084.1">
    <property type="nucleotide sequence ID" value="NZ_JBBDGM010000002.1"/>
</dbReference>
<feature type="transmembrane region" description="Helical" evidence="2">
    <location>
        <begin position="891"/>
        <end position="911"/>
    </location>
</feature>
<feature type="transmembrane region" description="Helical" evidence="2">
    <location>
        <begin position="678"/>
        <end position="700"/>
    </location>
</feature>
<keyword evidence="2" id="KW-0812">Transmembrane</keyword>
<dbReference type="InterPro" id="IPR029044">
    <property type="entry name" value="Nucleotide-diphossugar_trans"/>
</dbReference>
<feature type="transmembrane region" description="Helical" evidence="2">
    <location>
        <begin position="550"/>
        <end position="569"/>
    </location>
</feature>